<feature type="transmembrane region" description="Helical" evidence="5">
    <location>
        <begin position="60"/>
        <end position="77"/>
    </location>
</feature>
<organism evidence="6 7">
    <name type="scientific">Lentiprolixibacter aurantiacus</name>
    <dbReference type="NCBI Taxonomy" id="2993939"/>
    <lineage>
        <taxon>Bacteria</taxon>
        <taxon>Pseudomonadati</taxon>
        <taxon>Bacteroidota</taxon>
        <taxon>Flavobacteriia</taxon>
        <taxon>Flavobacteriales</taxon>
        <taxon>Flavobacteriaceae</taxon>
        <taxon>Lentiprolixibacter</taxon>
    </lineage>
</organism>
<evidence type="ECO:0000256" key="5">
    <source>
        <dbReference type="SAM" id="Phobius"/>
    </source>
</evidence>
<feature type="transmembrane region" description="Helical" evidence="5">
    <location>
        <begin position="6"/>
        <end position="21"/>
    </location>
</feature>
<evidence type="ECO:0000256" key="3">
    <source>
        <dbReference type="ARBA" id="ARBA00022989"/>
    </source>
</evidence>
<reference evidence="6" key="1">
    <citation type="submission" date="2022-11" db="EMBL/GenBank/DDBJ databases">
        <title>The characterization of three novel Bacteroidetes species and genomic analysis of their roles in tidal elemental geochemical cycles.</title>
        <authorList>
            <person name="Ma K.-J."/>
        </authorList>
    </citation>
    <scope>NUCLEOTIDE SEQUENCE</scope>
    <source>
        <strain evidence="6">M415</strain>
    </source>
</reference>
<keyword evidence="7" id="KW-1185">Reference proteome</keyword>
<protein>
    <submittedName>
        <fullName evidence="6">ZIP family metal transporter</fullName>
    </submittedName>
</protein>
<dbReference type="GO" id="GO:0005385">
    <property type="term" value="F:zinc ion transmembrane transporter activity"/>
    <property type="evidence" value="ECO:0007669"/>
    <property type="project" value="TreeGrafter"/>
</dbReference>
<evidence type="ECO:0000313" key="6">
    <source>
        <dbReference type="EMBL" id="MCX2719344.1"/>
    </source>
</evidence>
<feature type="transmembrane region" description="Helical" evidence="5">
    <location>
        <begin position="206"/>
        <end position="223"/>
    </location>
</feature>
<evidence type="ECO:0000256" key="4">
    <source>
        <dbReference type="ARBA" id="ARBA00023136"/>
    </source>
</evidence>
<evidence type="ECO:0000256" key="1">
    <source>
        <dbReference type="ARBA" id="ARBA00004141"/>
    </source>
</evidence>
<dbReference type="InterPro" id="IPR003689">
    <property type="entry name" value="ZIP"/>
</dbReference>
<feature type="transmembrane region" description="Helical" evidence="5">
    <location>
        <begin position="147"/>
        <end position="164"/>
    </location>
</feature>
<dbReference type="GO" id="GO:0016020">
    <property type="term" value="C:membrane"/>
    <property type="evidence" value="ECO:0007669"/>
    <property type="project" value="UniProtKB-SubCell"/>
</dbReference>
<dbReference type="AlphaFoldDB" id="A0AAE3MKZ7"/>
<sequence length="224" mass="25045">MIYWLPVITVLSGYFLVLGLRPKKNPGITLLLAFSGSFLLATTLFELLPSIYLNSNAKEAGLYIMLGIVLQIFLEFFSKGAEHGHMHLDIEKTVFPWLLLLSLCVHAFLEGVPISENQPILYAILVHKLPVAIILSIFLINSRLHAWQGALFMIFFALMTPLGSYVAQSSPSIERFYVPLTAIVIGVFLHISTVILFESSKGHSFNLRKLIVILLGLLIAYLIF</sequence>
<gene>
    <name evidence="6" type="ORF">OO016_07015</name>
</gene>
<keyword evidence="3 5" id="KW-1133">Transmembrane helix</keyword>
<dbReference type="PANTHER" id="PTHR11040">
    <property type="entry name" value="ZINC/IRON TRANSPORTER"/>
    <property type="match status" value="1"/>
</dbReference>
<accession>A0AAE3MKZ7</accession>
<keyword evidence="4 5" id="KW-0472">Membrane</keyword>
<comment type="caution">
    <text evidence="6">The sequence shown here is derived from an EMBL/GenBank/DDBJ whole genome shotgun (WGS) entry which is preliminary data.</text>
</comment>
<feature type="transmembrane region" description="Helical" evidence="5">
    <location>
        <begin position="28"/>
        <end position="48"/>
    </location>
</feature>
<name>A0AAE3MKZ7_9FLAO</name>
<proteinExistence type="predicted"/>
<feature type="transmembrane region" description="Helical" evidence="5">
    <location>
        <begin position="120"/>
        <end position="140"/>
    </location>
</feature>
<keyword evidence="2 5" id="KW-0812">Transmembrane</keyword>
<dbReference type="Proteomes" id="UP001207116">
    <property type="component" value="Unassembled WGS sequence"/>
</dbReference>
<dbReference type="RefSeq" id="WP_266011982.1">
    <property type="nucleotide sequence ID" value="NZ_JAPFQP010000002.1"/>
</dbReference>
<comment type="subcellular location">
    <subcellularLocation>
        <location evidence="1">Membrane</location>
        <topology evidence="1">Multi-pass membrane protein</topology>
    </subcellularLocation>
</comment>
<dbReference type="EMBL" id="JAPFQP010000002">
    <property type="protein sequence ID" value="MCX2719344.1"/>
    <property type="molecule type" value="Genomic_DNA"/>
</dbReference>
<dbReference type="PANTHER" id="PTHR11040:SF44">
    <property type="entry name" value="PROTEIN ZNTC-RELATED"/>
    <property type="match status" value="1"/>
</dbReference>
<feature type="transmembrane region" description="Helical" evidence="5">
    <location>
        <begin position="176"/>
        <end position="197"/>
    </location>
</feature>
<evidence type="ECO:0000313" key="7">
    <source>
        <dbReference type="Proteomes" id="UP001207116"/>
    </source>
</evidence>
<dbReference type="Pfam" id="PF02535">
    <property type="entry name" value="Zip"/>
    <property type="match status" value="1"/>
</dbReference>
<evidence type="ECO:0000256" key="2">
    <source>
        <dbReference type="ARBA" id="ARBA00022692"/>
    </source>
</evidence>